<dbReference type="EMBL" id="MN739359">
    <property type="protein sequence ID" value="QHT00826.1"/>
    <property type="molecule type" value="Genomic_DNA"/>
</dbReference>
<dbReference type="AlphaFoldDB" id="A0A6C0C7X8"/>
<sequence length="66" mass="7613">MQPVMDTKIFSIFISLLWGFGIALLFKKACDNGRCIVVKIPNNFADTIVQNDKCYQLNRYLSECTY</sequence>
<evidence type="ECO:0000313" key="2">
    <source>
        <dbReference type="EMBL" id="QHT00826.1"/>
    </source>
</evidence>
<keyword evidence="1" id="KW-0812">Transmembrane</keyword>
<feature type="transmembrane region" description="Helical" evidence="1">
    <location>
        <begin position="9"/>
        <end position="26"/>
    </location>
</feature>
<name>A0A6C0C7X8_9ZZZZ</name>
<keyword evidence="1" id="KW-1133">Transmembrane helix</keyword>
<keyword evidence="1" id="KW-0472">Membrane</keyword>
<reference evidence="2" key="1">
    <citation type="journal article" date="2020" name="Nature">
        <title>Giant virus diversity and host interactions through global metagenomics.</title>
        <authorList>
            <person name="Schulz F."/>
            <person name="Roux S."/>
            <person name="Paez-Espino D."/>
            <person name="Jungbluth S."/>
            <person name="Walsh D.A."/>
            <person name="Denef V.J."/>
            <person name="McMahon K.D."/>
            <person name="Konstantinidis K.T."/>
            <person name="Eloe-Fadrosh E.A."/>
            <person name="Kyrpides N.C."/>
            <person name="Woyke T."/>
        </authorList>
    </citation>
    <scope>NUCLEOTIDE SEQUENCE</scope>
    <source>
        <strain evidence="2">GVMAG-M-3300020192-26</strain>
    </source>
</reference>
<accession>A0A6C0C7X8</accession>
<organism evidence="2">
    <name type="scientific">viral metagenome</name>
    <dbReference type="NCBI Taxonomy" id="1070528"/>
    <lineage>
        <taxon>unclassified sequences</taxon>
        <taxon>metagenomes</taxon>
        <taxon>organismal metagenomes</taxon>
    </lineage>
</organism>
<proteinExistence type="predicted"/>
<evidence type="ECO:0000256" key="1">
    <source>
        <dbReference type="SAM" id="Phobius"/>
    </source>
</evidence>
<protein>
    <submittedName>
        <fullName evidence="2">Uncharacterized protein</fullName>
    </submittedName>
</protein>